<dbReference type="InterPro" id="IPR022592">
    <property type="entry name" value="Nucleolar_19"/>
</dbReference>
<organism evidence="3">
    <name type="scientific">Vanderwaltozyma polyspora (strain ATCC 22028 / DSM 70294 / BCRC 21397 / CBS 2163 / NBRC 10782 / NRRL Y-8283 / UCD 57-17)</name>
    <name type="common">Kluyveromyces polysporus</name>
    <dbReference type="NCBI Taxonomy" id="436907"/>
    <lineage>
        <taxon>Eukaryota</taxon>
        <taxon>Fungi</taxon>
        <taxon>Dikarya</taxon>
        <taxon>Ascomycota</taxon>
        <taxon>Saccharomycotina</taxon>
        <taxon>Saccharomycetes</taxon>
        <taxon>Saccharomycetales</taxon>
        <taxon>Saccharomycetaceae</taxon>
        <taxon>Vanderwaltozyma</taxon>
    </lineage>
</organism>
<dbReference type="PhylomeDB" id="A7TEX9"/>
<dbReference type="GO" id="GO:0005654">
    <property type="term" value="C:nucleoplasm"/>
    <property type="evidence" value="ECO:0007669"/>
    <property type="project" value="EnsemblFungi"/>
</dbReference>
<dbReference type="OMA" id="NNMYRIT"/>
<dbReference type="Pfam" id="PF10863">
    <property type="entry name" value="NOP19"/>
    <property type="match status" value="1"/>
</dbReference>
<dbReference type="GO" id="GO:0032040">
    <property type="term" value="C:small-subunit processome"/>
    <property type="evidence" value="ECO:0007669"/>
    <property type="project" value="EnsemblFungi"/>
</dbReference>
<feature type="compositionally biased region" description="Polar residues" evidence="1">
    <location>
        <begin position="140"/>
        <end position="151"/>
    </location>
</feature>
<feature type="region of interest" description="Disordered" evidence="1">
    <location>
        <begin position="136"/>
        <end position="191"/>
    </location>
</feature>
<sequence length="206" mass="22926">MSRAKEIQEKLDLQAKLQLSFSNNTSKVLGWLNDSEKEVGNGAAKANNNVVIDSDRNLFYHLPVVQTGSGLNLNLNSEDNEENANDINTVGDFINSDKKVSTLSKQKRKLDGISERRSIYRVAKDDTKAMISLKRKMRQGQIQQKRQSDLNGTIGKPGNKVQQLKGKQVLQVTADEESSDDDEPLTKKTTKKTFGLLFSGSKKGKK</sequence>
<name>A7TEX9_VANPO</name>
<dbReference type="GeneID" id="5547559"/>
<dbReference type="STRING" id="436907.A7TEX9"/>
<dbReference type="KEGG" id="vpo:Kpol_1050p85"/>
<feature type="compositionally biased region" description="Low complexity" evidence="1">
    <location>
        <begin position="160"/>
        <end position="172"/>
    </location>
</feature>
<dbReference type="EMBL" id="DS480381">
    <property type="protein sequence ID" value="EDO19225.1"/>
    <property type="molecule type" value="Genomic_DNA"/>
</dbReference>
<evidence type="ECO:0000313" key="3">
    <source>
        <dbReference type="Proteomes" id="UP000000267"/>
    </source>
</evidence>
<reference evidence="2 3" key="1">
    <citation type="journal article" date="2007" name="Proc. Natl. Acad. Sci. U.S.A.">
        <title>Independent sorting-out of thousands of duplicated gene pairs in two yeast species descended from a whole-genome duplication.</title>
        <authorList>
            <person name="Scannell D.R."/>
            <person name="Frank A.C."/>
            <person name="Conant G.C."/>
            <person name="Byrne K.P."/>
            <person name="Woolfit M."/>
            <person name="Wolfe K.H."/>
        </authorList>
    </citation>
    <scope>NUCLEOTIDE SEQUENCE [LARGE SCALE GENOMIC DNA]</scope>
    <source>
        <strain evidence="3">ATCC 22028 / DSM 70294 / BCRC 21397 / CBS 2163 / NBRC 10782 / NRRL Y-8283 / UCD 57-17</strain>
    </source>
</reference>
<dbReference type="GO" id="GO:0030686">
    <property type="term" value="C:90S preribosome"/>
    <property type="evidence" value="ECO:0007669"/>
    <property type="project" value="EnsemblFungi"/>
</dbReference>
<proteinExistence type="predicted"/>
<evidence type="ECO:0000256" key="1">
    <source>
        <dbReference type="SAM" id="MobiDB-lite"/>
    </source>
</evidence>
<dbReference type="FunCoup" id="A7TEX9">
    <property type="interactions" value="135"/>
</dbReference>
<dbReference type="OrthoDB" id="4068385at2759"/>
<dbReference type="GO" id="GO:0000480">
    <property type="term" value="P:endonucleolytic cleavage in 5'-ETS of tricistronic rRNA transcript (SSU-rRNA, 5.8S rRNA, LSU-rRNA)"/>
    <property type="evidence" value="ECO:0007669"/>
    <property type="project" value="EnsemblFungi"/>
</dbReference>
<dbReference type="AlphaFoldDB" id="A7TEX9"/>
<accession>A7TEX9</accession>
<evidence type="ECO:0000313" key="2">
    <source>
        <dbReference type="EMBL" id="EDO19225.1"/>
    </source>
</evidence>
<dbReference type="InParanoid" id="A7TEX9"/>
<dbReference type="GO" id="GO:0000447">
    <property type="term" value="P:endonucleolytic cleavage in ITS1 to separate SSU-rRNA from 5.8S rRNA and LSU-rRNA from tricistronic rRNA transcript (SSU-rRNA, 5.8S rRNA, LSU-rRNA)"/>
    <property type="evidence" value="ECO:0007669"/>
    <property type="project" value="EnsemblFungi"/>
</dbReference>
<gene>
    <name evidence="2" type="ORF">Kpol_1050p85</name>
</gene>
<keyword evidence="3" id="KW-1185">Reference proteome</keyword>
<dbReference type="HOGENOM" id="CLU_094334_0_0_1"/>
<dbReference type="RefSeq" id="XP_001647083.1">
    <property type="nucleotide sequence ID" value="XM_001647033.1"/>
</dbReference>
<evidence type="ECO:0008006" key="4">
    <source>
        <dbReference type="Google" id="ProtNLM"/>
    </source>
</evidence>
<dbReference type="Proteomes" id="UP000000267">
    <property type="component" value="Unassembled WGS sequence"/>
</dbReference>
<protein>
    <recommendedName>
        <fullName evidence="4">Nucleolar protein 19</fullName>
    </recommendedName>
</protein>
<dbReference type="eggNOG" id="ENOG502S1GY">
    <property type="taxonomic scope" value="Eukaryota"/>
</dbReference>
<feature type="compositionally biased region" description="Acidic residues" evidence="1">
    <location>
        <begin position="174"/>
        <end position="183"/>
    </location>
</feature>
<dbReference type="GO" id="GO:0000472">
    <property type="term" value="P:endonucleolytic cleavage to generate mature 5'-end of SSU-rRNA from (SSU-rRNA, 5.8S rRNA, LSU-rRNA)"/>
    <property type="evidence" value="ECO:0007669"/>
    <property type="project" value="EnsemblFungi"/>
</dbReference>